<protein>
    <submittedName>
        <fullName evidence="1">Uncharacterized protein</fullName>
    </submittedName>
</protein>
<dbReference type="Proteomes" id="UP000013523">
    <property type="component" value="Chromosome"/>
</dbReference>
<sequence>MLYKATVTMPYKELKDLLNQIEEYSVIVQRDKRGTSIDYKAN</sequence>
<evidence type="ECO:0000313" key="1">
    <source>
        <dbReference type="EMBL" id="AGK95830.1"/>
    </source>
</evidence>
<proteinExistence type="predicted"/>
<accession>R4K863</accession>
<organism evidence="1 2">
    <name type="scientific">Clostridium pasteurianum BC1</name>
    <dbReference type="NCBI Taxonomy" id="86416"/>
    <lineage>
        <taxon>Bacteria</taxon>
        <taxon>Bacillati</taxon>
        <taxon>Bacillota</taxon>
        <taxon>Clostridia</taxon>
        <taxon>Eubacteriales</taxon>
        <taxon>Clostridiaceae</taxon>
        <taxon>Clostridium</taxon>
    </lineage>
</organism>
<keyword evidence="2" id="KW-1185">Reference proteome</keyword>
<dbReference type="HOGENOM" id="CLU_3249618_0_0_9"/>
<dbReference type="EMBL" id="CP003261">
    <property type="protein sequence ID" value="AGK95830.1"/>
    <property type="molecule type" value="Genomic_DNA"/>
</dbReference>
<gene>
    <name evidence="1" type="ORF">Clopa_0801</name>
</gene>
<dbReference type="RefSeq" id="WP_015614154.1">
    <property type="nucleotide sequence ID" value="NC_021182.1"/>
</dbReference>
<reference evidence="1 2" key="1">
    <citation type="submission" date="2012-01" db="EMBL/GenBank/DDBJ databases">
        <title>Complete sequence of chromosome of Clostridium pasteurianum BC1.</title>
        <authorList>
            <consortium name="US DOE Joint Genome Institute"/>
            <person name="Lucas S."/>
            <person name="Han J."/>
            <person name="Lapidus A."/>
            <person name="Cheng J.-F."/>
            <person name="Goodwin L."/>
            <person name="Pitluck S."/>
            <person name="Peters L."/>
            <person name="Mikhailova N."/>
            <person name="Teshima H."/>
            <person name="Detter J.C."/>
            <person name="Han C."/>
            <person name="Tapia R."/>
            <person name="Land M."/>
            <person name="Hauser L."/>
            <person name="Kyrpides N."/>
            <person name="Ivanova N."/>
            <person name="Pagani I."/>
            <person name="Dunn J."/>
            <person name="Taghavi S."/>
            <person name="Francis A."/>
            <person name="van der Lelie D."/>
            <person name="Woyke T."/>
        </authorList>
    </citation>
    <scope>NUCLEOTIDE SEQUENCE [LARGE SCALE GENOMIC DNA]</scope>
    <source>
        <strain evidence="1 2">BC1</strain>
    </source>
</reference>
<dbReference type="PATRIC" id="fig|86416.3.peg.792"/>
<dbReference type="KEGG" id="cpas:Clopa_0801"/>
<dbReference type="STRING" id="86416.Clopa_0801"/>
<dbReference type="AlphaFoldDB" id="R4K863"/>
<name>R4K863_CLOPA</name>
<evidence type="ECO:0000313" key="2">
    <source>
        <dbReference type="Proteomes" id="UP000013523"/>
    </source>
</evidence>